<name>A0A967KC94_9PROT</name>
<proteinExistence type="predicted"/>
<dbReference type="AlphaFoldDB" id="A0A967KC94"/>
<reference evidence="2" key="1">
    <citation type="submission" date="2020-03" db="EMBL/GenBank/DDBJ databases">
        <title>Genome of Pelagibius litoralis DSM 21314T.</title>
        <authorList>
            <person name="Wang G."/>
        </authorList>
    </citation>
    <scope>NUCLEOTIDE SEQUENCE</scope>
    <source>
        <strain evidence="2">DSM 21314</strain>
    </source>
</reference>
<sequence>MPRMLNLAGLCLAAILFSTTGTAAQSDDPHRIYEQRCAGCHTPHAGDFAQESLLEEDGRLLGRESGRDLRGFLEAGHGKLEPAEIDTIVEQLGAILQRGALFQRKCRICHDRARELARLQLIVKDDILRGRYSEREIADFLRDHGRLTEKEVPVVVEMLTQHRQNMER</sequence>
<accession>A0A967KC94</accession>
<keyword evidence="3" id="KW-1185">Reference proteome</keyword>
<evidence type="ECO:0000313" key="2">
    <source>
        <dbReference type="EMBL" id="NIA71547.1"/>
    </source>
</evidence>
<evidence type="ECO:0008006" key="4">
    <source>
        <dbReference type="Google" id="ProtNLM"/>
    </source>
</evidence>
<dbReference type="RefSeq" id="WP_167229278.1">
    <property type="nucleotide sequence ID" value="NZ_JAAQPH010000023.1"/>
</dbReference>
<dbReference type="SUPFAM" id="SSF46626">
    <property type="entry name" value="Cytochrome c"/>
    <property type="match status" value="1"/>
</dbReference>
<dbReference type="Proteomes" id="UP000761264">
    <property type="component" value="Unassembled WGS sequence"/>
</dbReference>
<dbReference type="GO" id="GO:0009055">
    <property type="term" value="F:electron transfer activity"/>
    <property type="evidence" value="ECO:0007669"/>
    <property type="project" value="InterPro"/>
</dbReference>
<dbReference type="InterPro" id="IPR036909">
    <property type="entry name" value="Cyt_c-like_dom_sf"/>
</dbReference>
<keyword evidence="1" id="KW-0732">Signal</keyword>
<feature type="chain" id="PRO_5037651967" description="Cytochrome c domain-containing protein" evidence="1">
    <location>
        <begin position="24"/>
        <end position="168"/>
    </location>
</feature>
<evidence type="ECO:0000256" key="1">
    <source>
        <dbReference type="SAM" id="SignalP"/>
    </source>
</evidence>
<dbReference type="EMBL" id="JAAQPH010000023">
    <property type="protein sequence ID" value="NIA71547.1"/>
    <property type="molecule type" value="Genomic_DNA"/>
</dbReference>
<evidence type="ECO:0000313" key="3">
    <source>
        <dbReference type="Proteomes" id="UP000761264"/>
    </source>
</evidence>
<dbReference type="GO" id="GO:0020037">
    <property type="term" value="F:heme binding"/>
    <property type="evidence" value="ECO:0007669"/>
    <property type="project" value="InterPro"/>
</dbReference>
<protein>
    <recommendedName>
        <fullName evidence="4">Cytochrome c domain-containing protein</fullName>
    </recommendedName>
</protein>
<comment type="caution">
    <text evidence="2">The sequence shown here is derived from an EMBL/GenBank/DDBJ whole genome shotgun (WGS) entry which is preliminary data.</text>
</comment>
<gene>
    <name evidence="2" type="ORF">HBA54_23425</name>
</gene>
<organism evidence="2 3">
    <name type="scientific">Pelagibius litoralis</name>
    <dbReference type="NCBI Taxonomy" id="374515"/>
    <lineage>
        <taxon>Bacteria</taxon>
        <taxon>Pseudomonadati</taxon>
        <taxon>Pseudomonadota</taxon>
        <taxon>Alphaproteobacteria</taxon>
        <taxon>Rhodospirillales</taxon>
        <taxon>Rhodovibrionaceae</taxon>
        <taxon>Pelagibius</taxon>
    </lineage>
</organism>
<feature type="signal peptide" evidence="1">
    <location>
        <begin position="1"/>
        <end position="23"/>
    </location>
</feature>